<sequence length="378" mass="41567">MTLSAEKILLVDDEPRLLTALKRRLSTEFVVETALNGNEALAILENDDQIALIIADMQMPGMNGIELLQQVRRRWPEVRRVMLTGNSDQDTAMAAINDGHVMRFLRKPTEFVELRRAINHALDDYSFARGGDETATAEKPDEKARKAFMSIISHELRTPLTHIIGLSSILQEMVAAGQTDLSEAYLGHIRTSGEELLSLLNRVLFYTRIISSTVHEPLVAVSVAACLKDAIQPYRGEIAKRNISLSIDCQHDGVTFLARADEVVMALREIISNAVKFNRNGGHISVIVHEDETNVSLRIADTGVGMPESTVARAMEPFRQGDEELSRQFEGIGMGLSLAHAIANLNNGQLTVQSVHGEGTTVVITLERARAARQTAAA</sequence>
<organism evidence="9 10">
    <name type="scientific">Aquisalinus flavus</name>
    <dbReference type="NCBI Taxonomy" id="1526572"/>
    <lineage>
        <taxon>Bacteria</taxon>
        <taxon>Pseudomonadati</taxon>
        <taxon>Pseudomonadota</taxon>
        <taxon>Alphaproteobacteria</taxon>
        <taxon>Parvularculales</taxon>
        <taxon>Parvularculaceae</taxon>
        <taxon>Aquisalinus</taxon>
    </lineage>
</organism>
<evidence type="ECO:0000313" key="10">
    <source>
        <dbReference type="Proteomes" id="UP000613582"/>
    </source>
</evidence>
<dbReference type="CDD" id="cd17569">
    <property type="entry name" value="REC_HupR-like"/>
    <property type="match status" value="1"/>
</dbReference>
<dbReference type="RefSeq" id="WP_188159153.1">
    <property type="nucleotide sequence ID" value="NZ_BMGH01000001.1"/>
</dbReference>
<dbReference type="SMART" id="SM00388">
    <property type="entry name" value="HisKA"/>
    <property type="match status" value="1"/>
</dbReference>
<dbReference type="PROSITE" id="PS50110">
    <property type="entry name" value="RESPONSE_REGULATORY"/>
    <property type="match status" value="1"/>
</dbReference>
<evidence type="ECO:0000256" key="1">
    <source>
        <dbReference type="ARBA" id="ARBA00000085"/>
    </source>
</evidence>
<dbReference type="SMART" id="SM00448">
    <property type="entry name" value="REC"/>
    <property type="match status" value="1"/>
</dbReference>
<dbReference type="SMART" id="SM00387">
    <property type="entry name" value="HATPase_c"/>
    <property type="match status" value="1"/>
</dbReference>
<evidence type="ECO:0000256" key="5">
    <source>
        <dbReference type="ARBA" id="ARBA00022777"/>
    </source>
</evidence>
<dbReference type="InterPro" id="IPR001789">
    <property type="entry name" value="Sig_transdc_resp-reg_receiver"/>
</dbReference>
<comment type="catalytic activity">
    <reaction evidence="1">
        <text>ATP + protein L-histidine = ADP + protein N-phospho-L-histidine.</text>
        <dbReference type="EC" id="2.7.13.3"/>
    </reaction>
</comment>
<dbReference type="PROSITE" id="PS50109">
    <property type="entry name" value="HIS_KIN"/>
    <property type="match status" value="1"/>
</dbReference>
<reference evidence="9" key="1">
    <citation type="journal article" date="2014" name="Int. J. Syst. Evol. Microbiol.">
        <title>Complete genome sequence of Corynebacterium casei LMG S-19264T (=DSM 44701T), isolated from a smear-ripened cheese.</title>
        <authorList>
            <consortium name="US DOE Joint Genome Institute (JGI-PGF)"/>
            <person name="Walter F."/>
            <person name="Albersmeier A."/>
            <person name="Kalinowski J."/>
            <person name="Ruckert C."/>
        </authorList>
    </citation>
    <scope>NUCLEOTIDE SEQUENCE</scope>
    <source>
        <strain evidence="9">CGMCC 1.12921</strain>
    </source>
</reference>
<dbReference type="EMBL" id="BMGH01000001">
    <property type="protein sequence ID" value="GGD05842.1"/>
    <property type="molecule type" value="Genomic_DNA"/>
</dbReference>
<keyword evidence="5 9" id="KW-0418">Kinase</keyword>
<evidence type="ECO:0000256" key="6">
    <source>
        <dbReference type="PROSITE-ProRule" id="PRU00169"/>
    </source>
</evidence>
<keyword evidence="3 6" id="KW-0597">Phosphoprotein</keyword>
<dbReference type="Pfam" id="PF00072">
    <property type="entry name" value="Response_reg"/>
    <property type="match status" value="1"/>
</dbReference>
<comment type="caution">
    <text evidence="9">The sequence shown here is derived from an EMBL/GenBank/DDBJ whole genome shotgun (WGS) entry which is preliminary data.</text>
</comment>
<dbReference type="PRINTS" id="PR00344">
    <property type="entry name" value="BCTRLSENSOR"/>
</dbReference>
<keyword evidence="10" id="KW-1185">Reference proteome</keyword>
<dbReference type="InterPro" id="IPR011006">
    <property type="entry name" value="CheY-like_superfamily"/>
</dbReference>
<dbReference type="PANTHER" id="PTHR43047:SF72">
    <property type="entry name" value="OSMOSENSING HISTIDINE PROTEIN KINASE SLN1"/>
    <property type="match status" value="1"/>
</dbReference>
<dbReference type="SUPFAM" id="SSF55874">
    <property type="entry name" value="ATPase domain of HSP90 chaperone/DNA topoisomerase II/histidine kinase"/>
    <property type="match status" value="1"/>
</dbReference>
<dbReference type="InterPro" id="IPR003661">
    <property type="entry name" value="HisK_dim/P_dom"/>
</dbReference>
<evidence type="ECO:0000256" key="4">
    <source>
        <dbReference type="ARBA" id="ARBA00022679"/>
    </source>
</evidence>
<dbReference type="GO" id="GO:0000155">
    <property type="term" value="F:phosphorelay sensor kinase activity"/>
    <property type="evidence" value="ECO:0007669"/>
    <property type="project" value="InterPro"/>
</dbReference>
<dbReference type="InterPro" id="IPR036890">
    <property type="entry name" value="HATPase_C_sf"/>
</dbReference>
<dbReference type="SUPFAM" id="SSF47384">
    <property type="entry name" value="Homodimeric domain of signal transducing histidine kinase"/>
    <property type="match status" value="1"/>
</dbReference>
<dbReference type="InterPro" id="IPR003594">
    <property type="entry name" value="HATPase_dom"/>
</dbReference>
<dbReference type="Pfam" id="PF00512">
    <property type="entry name" value="HisKA"/>
    <property type="match status" value="1"/>
</dbReference>
<dbReference type="Gene3D" id="1.10.287.130">
    <property type="match status" value="1"/>
</dbReference>
<accession>A0A8J2Y3J6</accession>
<keyword evidence="4" id="KW-0808">Transferase</keyword>
<dbReference type="Gene3D" id="3.40.50.2300">
    <property type="match status" value="1"/>
</dbReference>
<reference evidence="9" key="2">
    <citation type="submission" date="2020-09" db="EMBL/GenBank/DDBJ databases">
        <authorList>
            <person name="Sun Q."/>
            <person name="Zhou Y."/>
        </authorList>
    </citation>
    <scope>NUCLEOTIDE SEQUENCE</scope>
    <source>
        <strain evidence="9">CGMCC 1.12921</strain>
    </source>
</reference>
<dbReference type="GO" id="GO:0005886">
    <property type="term" value="C:plasma membrane"/>
    <property type="evidence" value="ECO:0007669"/>
    <property type="project" value="TreeGrafter"/>
</dbReference>
<dbReference type="Gene3D" id="3.30.565.10">
    <property type="entry name" value="Histidine kinase-like ATPase, C-terminal domain"/>
    <property type="match status" value="1"/>
</dbReference>
<protein>
    <recommendedName>
        <fullName evidence="2">histidine kinase</fullName>
        <ecNumber evidence="2">2.7.13.3</ecNumber>
    </recommendedName>
</protein>
<dbReference type="CDD" id="cd00082">
    <property type="entry name" value="HisKA"/>
    <property type="match status" value="1"/>
</dbReference>
<feature type="modified residue" description="4-aspartylphosphate" evidence="6">
    <location>
        <position position="56"/>
    </location>
</feature>
<dbReference type="SUPFAM" id="SSF52172">
    <property type="entry name" value="CheY-like"/>
    <property type="match status" value="1"/>
</dbReference>
<dbReference type="AlphaFoldDB" id="A0A8J2Y3J6"/>
<dbReference type="Proteomes" id="UP000613582">
    <property type="component" value="Unassembled WGS sequence"/>
</dbReference>
<feature type="domain" description="Histidine kinase" evidence="7">
    <location>
        <begin position="151"/>
        <end position="370"/>
    </location>
</feature>
<feature type="domain" description="Response regulatory" evidence="8">
    <location>
        <begin position="7"/>
        <end position="122"/>
    </location>
</feature>
<dbReference type="GO" id="GO:0009927">
    <property type="term" value="F:histidine phosphotransfer kinase activity"/>
    <property type="evidence" value="ECO:0007669"/>
    <property type="project" value="TreeGrafter"/>
</dbReference>
<name>A0A8J2Y3J6_9PROT</name>
<dbReference type="InterPro" id="IPR005467">
    <property type="entry name" value="His_kinase_dom"/>
</dbReference>
<gene>
    <name evidence="9" type="ORF">GCM10011342_13460</name>
</gene>
<evidence type="ECO:0000256" key="3">
    <source>
        <dbReference type="ARBA" id="ARBA00022553"/>
    </source>
</evidence>
<dbReference type="EC" id="2.7.13.3" evidence="2"/>
<dbReference type="InterPro" id="IPR004358">
    <property type="entry name" value="Sig_transdc_His_kin-like_C"/>
</dbReference>
<evidence type="ECO:0000259" key="8">
    <source>
        <dbReference type="PROSITE" id="PS50110"/>
    </source>
</evidence>
<dbReference type="Pfam" id="PF02518">
    <property type="entry name" value="HATPase_c"/>
    <property type="match status" value="1"/>
</dbReference>
<evidence type="ECO:0000259" key="7">
    <source>
        <dbReference type="PROSITE" id="PS50109"/>
    </source>
</evidence>
<dbReference type="PANTHER" id="PTHR43047">
    <property type="entry name" value="TWO-COMPONENT HISTIDINE PROTEIN KINASE"/>
    <property type="match status" value="1"/>
</dbReference>
<evidence type="ECO:0000256" key="2">
    <source>
        <dbReference type="ARBA" id="ARBA00012438"/>
    </source>
</evidence>
<dbReference type="InterPro" id="IPR036097">
    <property type="entry name" value="HisK_dim/P_sf"/>
</dbReference>
<evidence type="ECO:0000313" key="9">
    <source>
        <dbReference type="EMBL" id="GGD05842.1"/>
    </source>
</evidence>
<proteinExistence type="predicted"/>